<protein>
    <submittedName>
        <fullName evidence="1">Uncharacterized protein</fullName>
    </submittedName>
</protein>
<dbReference type="Proteomes" id="UP000626242">
    <property type="component" value="Unassembled WGS sequence"/>
</dbReference>
<gene>
    <name evidence="1" type="ORF">H9628_11515</name>
</gene>
<keyword evidence="2" id="KW-1185">Reference proteome</keyword>
<evidence type="ECO:0000313" key="2">
    <source>
        <dbReference type="Proteomes" id="UP000626242"/>
    </source>
</evidence>
<comment type="caution">
    <text evidence="1">The sequence shown here is derived from an EMBL/GenBank/DDBJ whole genome shotgun (WGS) entry which is preliminary data.</text>
</comment>
<dbReference type="RefSeq" id="WP_251834296.1">
    <property type="nucleotide sequence ID" value="NZ_JACSPS010000007.1"/>
</dbReference>
<dbReference type="EMBL" id="JACSPS010000007">
    <property type="protein sequence ID" value="MBD8019100.1"/>
    <property type="molecule type" value="Genomic_DNA"/>
</dbReference>
<evidence type="ECO:0000313" key="1">
    <source>
        <dbReference type="EMBL" id="MBD8019100.1"/>
    </source>
</evidence>
<proteinExistence type="predicted"/>
<organism evidence="1 2">
    <name type="scientific">Kaistella pullorum</name>
    <dbReference type="NCBI Taxonomy" id="2763074"/>
    <lineage>
        <taxon>Bacteria</taxon>
        <taxon>Pseudomonadati</taxon>
        <taxon>Bacteroidota</taxon>
        <taxon>Flavobacteriia</taxon>
        <taxon>Flavobacteriales</taxon>
        <taxon>Weeksellaceae</taxon>
        <taxon>Chryseobacterium group</taxon>
        <taxon>Kaistella</taxon>
    </lineage>
</organism>
<name>A0ABR8WPV7_9FLAO</name>
<accession>A0ABR8WPV7</accession>
<reference evidence="1 2" key="1">
    <citation type="submission" date="2020-08" db="EMBL/GenBank/DDBJ databases">
        <title>A Genomic Blueprint of the Chicken Gut Microbiome.</title>
        <authorList>
            <person name="Gilroy R."/>
            <person name="Ravi A."/>
            <person name="Getino M."/>
            <person name="Pursley I."/>
            <person name="Horton D.L."/>
            <person name="Alikhan N.-F."/>
            <person name="Baker D."/>
            <person name="Gharbi K."/>
            <person name="Hall N."/>
            <person name="Watson M."/>
            <person name="Adriaenssens E.M."/>
            <person name="Foster-Nyarko E."/>
            <person name="Jarju S."/>
            <person name="Secka A."/>
            <person name="Antonio M."/>
            <person name="Oren A."/>
            <person name="Chaudhuri R."/>
            <person name="La Ragione R.M."/>
            <person name="Hildebrand F."/>
            <person name="Pallen M.J."/>
        </authorList>
    </citation>
    <scope>NUCLEOTIDE SEQUENCE [LARGE SCALE GENOMIC DNA]</scope>
    <source>
        <strain evidence="1 2">Sa1CVA4</strain>
    </source>
</reference>
<sequence>MLDNYYEFVNRLDFPNLVTFLIFDFEEQFHYIRKENASLWQVDENDLFEIALENLGSEEMEAKEYTFGDKFTVYILFSGDFSAPFTLLIDKYLEFSIGTYGTLLAIPTKGTVFLHPIETKDVLDLTEILHPEIEKFYHEDPGNISLDFYWFYNGQFDIFKKEYHDNQQVTITLPKKLEQLYKGE</sequence>